<dbReference type="PANTHER" id="PTHR36115">
    <property type="entry name" value="PROLINE-RICH ANTIGEN HOMOLOG-RELATED"/>
    <property type="match status" value="1"/>
</dbReference>
<dbReference type="InterPro" id="IPR051791">
    <property type="entry name" value="Pra-immunoreactive"/>
</dbReference>
<feature type="domain" description="RDD" evidence="7">
    <location>
        <begin position="10"/>
        <end position="141"/>
    </location>
</feature>
<gene>
    <name evidence="8" type="ORF">G3T16_16565</name>
</gene>
<evidence type="ECO:0000313" key="9">
    <source>
        <dbReference type="Proteomes" id="UP000477680"/>
    </source>
</evidence>
<evidence type="ECO:0000256" key="2">
    <source>
        <dbReference type="ARBA" id="ARBA00022475"/>
    </source>
</evidence>
<feature type="transmembrane region" description="Helical" evidence="6">
    <location>
        <begin position="16"/>
        <end position="40"/>
    </location>
</feature>
<keyword evidence="5 6" id="KW-0472">Membrane</keyword>
<evidence type="ECO:0000256" key="1">
    <source>
        <dbReference type="ARBA" id="ARBA00004651"/>
    </source>
</evidence>
<dbReference type="Proteomes" id="UP000477680">
    <property type="component" value="Chromosome"/>
</dbReference>
<sequence>MPTSSLPGTPALPRRLLALLYDTLLVIPLIGVTVALATVVSMALSGNSAAGDYYQLHPQWVQLIAFGCVVTFCTAFWHKSGQTLGMQAWRVKLVDSSGAPPTVGRCVLRCAGALLSAACLGLGYAWCLVDRRGRYWHDYFSGTELLLLPKAAKRAAQAKPVSESG</sequence>
<evidence type="ECO:0000256" key="4">
    <source>
        <dbReference type="ARBA" id="ARBA00022989"/>
    </source>
</evidence>
<dbReference type="EMBL" id="CP048711">
    <property type="protein sequence ID" value="QIB66767.1"/>
    <property type="molecule type" value="Genomic_DNA"/>
</dbReference>
<evidence type="ECO:0000256" key="6">
    <source>
        <dbReference type="SAM" id="Phobius"/>
    </source>
</evidence>
<feature type="transmembrane region" description="Helical" evidence="6">
    <location>
        <begin position="60"/>
        <end position="77"/>
    </location>
</feature>
<proteinExistence type="predicted"/>
<dbReference type="InterPro" id="IPR010432">
    <property type="entry name" value="RDD"/>
</dbReference>
<name>A0A6C0U740_9GAMM</name>
<accession>A0A6C0U740</accession>
<keyword evidence="3 6" id="KW-0812">Transmembrane</keyword>
<dbReference type="PANTHER" id="PTHR36115:SF10">
    <property type="entry name" value="RDD DOMAIN-CONTAINING PROTEIN"/>
    <property type="match status" value="1"/>
</dbReference>
<dbReference type="AlphaFoldDB" id="A0A6C0U740"/>
<evidence type="ECO:0000256" key="3">
    <source>
        <dbReference type="ARBA" id="ARBA00022692"/>
    </source>
</evidence>
<dbReference type="RefSeq" id="WP_163496201.1">
    <property type="nucleotide sequence ID" value="NZ_CP048711.1"/>
</dbReference>
<keyword evidence="2" id="KW-1003">Cell membrane</keyword>
<dbReference type="KEGG" id="kim:G3T16_16565"/>
<keyword evidence="4 6" id="KW-1133">Transmembrane helix</keyword>
<organism evidence="8 9">
    <name type="scientific">Kineobactrum salinum</name>
    <dbReference type="NCBI Taxonomy" id="2708301"/>
    <lineage>
        <taxon>Bacteria</taxon>
        <taxon>Pseudomonadati</taxon>
        <taxon>Pseudomonadota</taxon>
        <taxon>Gammaproteobacteria</taxon>
        <taxon>Cellvibrionales</taxon>
        <taxon>Halieaceae</taxon>
        <taxon>Kineobactrum</taxon>
    </lineage>
</organism>
<dbReference type="Pfam" id="PF06271">
    <property type="entry name" value="RDD"/>
    <property type="match status" value="1"/>
</dbReference>
<reference evidence="8 9" key="1">
    <citation type="submission" date="2020-02" db="EMBL/GenBank/DDBJ databases">
        <title>Genome sequencing for Kineobactrum sp. M2.</title>
        <authorList>
            <person name="Park S.-J."/>
        </authorList>
    </citation>
    <scope>NUCLEOTIDE SEQUENCE [LARGE SCALE GENOMIC DNA]</scope>
    <source>
        <strain evidence="8 9">M2</strain>
    </source>
</reference>
<dbReference type="GO" id="GO:0005886">
    <property type="term" value="C:plasma membrane"/>
    <property type="evidence" value="ECO:0007669"/>
    <property type="project" value="UniProtKB-SubCell"/>
</dbReference>
<keyword evidence="9" id="KW-1185">Reference proteome</keyword>
<evidence type="ECO:0000259" key="7">
    <source>
        <dbReference type="Pfam" id="PF06271"/>
    </source>
</evidence>
<evidence type="ECO:0000313" key="8">
    <source>
        <dbReference type="EMBL" id="QIB66767.1"/>
    </source>
</evidence>
<protein>
    <submittedName>
        <fullName evidence="8">RDD family protein</fullName>
    </submittedName>
</protein>
<comment type="subcellular location">
    <subcellularLocation>
        <location evidence="1">Cell membrane</location>
        <topology evidence="1">Multi-pass membrane protein</topology>
    </subcellularLocation>
</comment>
<evidence type="ECO:0000256" key="5">
    <source>
        <dbReference type="ARBA" id="ARBA00023136"/>
    </source>
</evidence>